<dbReference type="AlphaFoldDB" id="A0A6A6RBE0"/>
<dbReference type="Proteomes" id="UP000799750">
    <property type="component" value="Unassembled WGS sequence"/>
</dbReference>
<dbReference type="OrthoDB" id="5244524at2759"/>
<name>A0A6A6RBE0_9PEZI</name>
<proteinExistence type="predicted"/>
<reference evidence="1" key="1">
    <citation type="journal article" date="2020" name="Stud. Mycol.">
        <title>101 Dothideomycetes genomes: a test case for predicting lifestyles and emergence of pathogens.</title>
        <authorList>
            <person name="Haridas S."/>
            <person name="Albert R."/>
            <person name="Binder M."/>
            <person name="Bloem J."/>
            <person name="Labutti K."/>
            <person name="Salamov A."/>
            <person name="Andreopoulos B."/>
            <person name="Baker S."/>
            <person name="Barry K."/>
            <person name="Bills G."/>
            <person name="Bluhm B."/>
            <person name="Cannon C."/>
            <person name="Castanera R."/>
            <person name="Culley D."/>
            <person name="Daum C."/>
            <person name="Ezra D."/>
            <person name="Gonzalez J."/>
            <person name="Henrissat B."/>
            <person name="Kuo A."/>
            <person name="Liang C."/>
            <person name="Lipzen A."/>
            <person name="Lutzoni F."/>
            <person name="Magnuson J."/>
            <person name="Mondo S."/>
            <person name="Nolan M."/>
            <person name="Ohm R."/>
            <person name="Pangilinan J."/>
            <person name="Park H.-J."/>
            <person name="Ramirez L."/>
            <person name="Alfaro M."/>
            <person name="Sun H."/>
            <person name="Tritt A."/>
            <person name="Yoshinaga Y."/>
            <person name="Zwiers L.-H."/>
            <person name="Turgeon B."/>
            <person name="Goodwin S."/>
            <person name="Spatafora J."/>
            <person name="Crous P."/>
            <person name="Grigoriev I."/>
        </authorList>
    </citation>
    <scope>NUCLEOTIDE SEQUENCE</scope>
    <source>
        <strain evidence="1">CBS 269.34</strain>
    </source>
</reference>
<dbReference type="EMBL" id="MU004182">
    <property type="protein sequence ID" value="KAF2501871.1"/>
    <property type="molecule type" value="Genomic_DNA"/>
</dbReference>
<evidence type="ECO:0000313" key="2">
    <source>
        <dbReference type="Proteomes" id="UP000799750"/>
    </source>
</evidence>
<protein>
    <submittedName>
        <fullName evidence="1">Uncharacterized protein</fullName>
    </submittedName>
</protein>
<gene>
    <name evidence="1" type="ORF">BU16DRAFT_211304</name>
</gene>
<organism evidence="1 2">
    <name type="scientific">Lophium mytilinum</name>
    <dbReference type="NCBI Taxonomy" id="390894"/>
    <lineage>
        <taxon>Eukaryota</taxon>
        <taxon>Fungi</taxon>
        <taxon>Dikarya</taxon>
        <taxon>Ascomycota</taxon>
        <taxon>Pezizomycotina</taxon>
        <taxon>Dothideomycetes</taxon>
        <taxon>Pleosporomycetidae</taxon>
        <taxon>Mytilinidiales</taxon>
        <taxon>Mytilinidiaceae</taxon>
        <taxon>Lophium</taxon>
    </lineage>
</organism>
<keyword evidence="2" id="KW-1185">Reference proteome</keyword>
<sequence length="198" mass="22417">MYKPSTGDHLFSFSRFINNAVPNLALGPRADDLTVRERDQLFEYQISILEPSKLRPLAFFMGGITANEGLSAQIHAALIKHEVLSASSAAINTEAITPKFAHQLSIISSFAQKKLVNLLLFWEEEQQRWRVLLEEEAEIKGMSVIEAEREDEGALGPLGKRLEEIEGMIRLKPSMRSIEVRRVDQLPNDKQVYGSRRL</sequence>
<evidence type="ECO:0000313" key="1">
    <source>
        <dbReference type="EMBL" id="KAF2501871.1"/>
    </source>
</evidence>
<accession>A0A6A6RBE0</accession>